<evidence type="ECO:0008006" key="9">
    <source>
        <dbReference type="Google" id="ProtNLM"/>
    </source>
</evidence>
<feature type="transmembrane region" description="Helical" evidence="6">
    <location>
        <begin position="150"/>
        <end position="167"/>
    </location>
</feature>
<keyword evidence="8" id="KW-1185">Reference proteome</keyword>
<comment type="caution">
    <text evidence="7">The sequence shown here is derived from an EMBL/GenBank/DDBJ whole genome shotgun (WGS) entry which is preliminary data.</text>
</comment>
<protein>
    <recommendedName>
        <fullName evidence="9">Lysoplasmalogenase</fullName>
    </recommendedName>
</protein>
<evidence type="ECO:0000313" key="8">
    <source>
        <dbReference type="Proteomes" id="UP000711614"/>
    </source>
</evidence>
<keyword evidence="3 6" id="KW-0812">Transmembrane</keyword>
<feature type="transmembrane region" description="Helical" evidence="6">
    <location>
        <begin position="67"/>
        <end position="85"/>
    </location>
</feature>
<dbReference type="Proteomes" id="UP000711614">
    <property type="component" value="Unassembled WGS sequence"/>
</dbReference>
<evidence type="ECO:0000256" key="6">
    <source>
        <dbReference type="SAM" id="Phobius"/>
    </source>
</evidence>
<sequence length="235" mass="25191">MTFNVGAPVRRASRLWWGFAPFAAFSVLHAAILLAGGGPLAQPTKLLLMPALAVAVLWGLPRASRHPLRGGPGLLLSAILFSWLGDGAGTFFPFAPTLPLMLAFFGVAHLCYMRLFWRRLALRRIPWWAIIYAAWWVGLLLFMWPRTGPLAPAVAAYGLVLAGTAALSTRCNPFIVWGAALFLASDTILSFTLFAPELMPAYSGAAVMASYTAGQGLIAAGSLAHLAGTRRRTSP</sequence>
<dbReference type="Pfam" id="PF07947">
    <property type="entry name" value="YhhN"/>
    <property type="match status" value="1"/>
</dbReference>
<dbReference type="RefSeq" id="WP_245346616.1">
    <property type="nucleotide sequence ID" value="NZ_JAGIOI010000001.1"/>
</dbReference>
<comment type="similarity">
    <text evidence="2">Belongs to the TMEM86 family.</text>
</comment>
<dbReference type="EMBL" id="JAGIOI010000001">
    <property type="protein sequence ID" value="MBP2415018.1"/>
    <property type="molecule type" value="Genomic_DNA"/>
</dbReference>
<evidence type="ECO:0000256" key="1">
    <source>
        <dbReference type="ARBA" id="ARBA00004141"/>
    </source>
</evidence>
<feature type="transmembrane region" description="Helical" evidence="6">
    <location>
        <begin position="174"/>
        <end position="195"/>
    </location>
</feature>
<gene>
    <name evidence="7" type="ORF">JOF48_003817</name>
</gene>
<evidence type="ECO:0000256" key="4">
    <source>
        <dbReference type="ARBA" id="ARBA00022989"/>
    </source>
</evidence>
<feature type="transmembrane region" description="Helical" evidence="6">
    <location>
        <begin position="40"/>
        <end position="60"/>
    </location>
</feature>
<feature type="transmembrane region" description="Helical" evidence="6">
    <location>
        <begin position="125"/>
        <end position="144"/>
    </location>
</feature>
<evidence type="ECO:0000313" key="7">
    <source>
        <dbReference type="EMBL" id="MBP2415018.1"/>
    </source>
</evidence>
<reference evidence="7 8" key="1">
    <citation type="submission" date="2021-03" db="EMBL/GenBank/DDBJ databases">
        <title>Sequencing the genomes of 1000 actinobacteria strains.</title>
        <authorList>
            <person name="Klenk H.-P."/>
        </authorList>
    </citation>
    <scope>NUCLEOTIDE SEQUENCE [LARGE SCALE GENOMIC DNA]</scope>
    <source>
        <strain evidence="7 8">DSM 16005</strain>
    </source>
</reference>
<dbReference type="InterPro" id="IPR012506">
    <property type="entry name" value="TMEM86B-like"/>
</dbReference>
<name>A0ABS4Z445_9MICC</name>
<proteinExistence type="inferred from homology"/>
<evidence type="ECO:0000256" key="5">
    <source>
        <dbReference type="ARBA" id="ARBA00023136"/>
    </source>
</evidence>
<organism evidence="7 8">
    <name type="scientific">Arthrobacter stackebrandtii</name>
    <dbReference type="NCBI Taxonomy" id="272161"/>
    <lineage>
        <taxon>Bacteria</taxon>
        <taxon>Bacillati</taxon>
        <taxon>Actinomycetota</taxon>
        <taxon>Actinomycetes</taxon>
        <taxon>Micrococcales</taxon>
        <taxon>Micrococcaceae</taxon>
        <taxon>Arthrobacter</taxon>
    </lineage>
</organism>
<keyword evidence="5 6" id="KW-0472">Membrane</keyword>
<evidence type="ECO:0000256" key="2">
    <source>
        <dbReference type="ARBA" id="ARBA00007375"/>
    </source>
</evidence>
<feature type="transmembrane region" description="Helical" evidence="6">
    <location>
        <begin position="15"/>
        <end position="34"/>
    </location>
</feature>
<comment type="subcellular location">
    <subcellularLocation>
        <location evidence="1">Membrane</location>
        <topology evidence="1">Multi-pass membrane protein</topology>
    </subcellularLocation>
</comment>
<keyword evidence="4 6" id="KW-1133">Transmembrane helix</keyword>
<accession>A0ABS4Z445</accession>
<evidence type="ECO:0000256" key="3">
    <source>
        <dbReference type="ARBA" id="ARBA00022692"/>
    </source>
</evidence>
<feature type="transmembrane region" description="Helical" evidence="6">
    <location>
        <begin position="91"/>
        <end position="113"/>
    </location>
</feature>
<feature type="transmembrane region" description="Helical" evidence="6">
    <location>
        <begin position="201"/>
        <end position="227"/>
    </location>
</feature>